<accession>A0AAW0NAF9</accession>
<gene>
    <name evidence="1" type="ORF">WMY93_024722</name>
</gene>
<protein>
    <submittedName>
        <fullName evidence="1">Uncharacterized protein</fullName>
    </submittedName>
</protein>
<dbReference type="Proteomes" id="UP001460270">
    <property type="component" value="Unassembled WGS sequence"/>
</dbReference>
<comment type="caution">
    <text evidence="1">The sequence shown here is derived from an EMBL/GenBank/DDBJ whole genome shotgun (WGS) entry which is preliminary data.</text>
</comment>
<dbReference type="EMBL" id="JBBPFD010000018">
    <property type="protein sequence ID" value="KAK7889162.1"/>
    <property type="molecule type" value="Genomic_DNA"/>
</dbReference>
<reference evidence="2" key="1">
    <citation type="submission" date="2024-04" db="EMBL/GenBank/DDBJ databases">
        <title>Salinicola lusitanus LLJ914,a marine bacterium isolated from the Okinawa Trough.</title>
        <authorList>
            <person name="Li J."/>
        </authorList>
    </citation>
    <scope>NUCLEOTIDE SEQUENCE [LARGE SCALE GENOMIC DNA]</scope>
</reference>
<keyword evidence="2" id="KW-1185">Reference proteome</keyword>
<evidence type="ECO:0000313" key="2">
    <source>
        <dbReference type="Proteomes" id="UP001460270"/>
    </source>
</evidence>
<organism evidence="1 2">
    <name type="scientific">Mugilogobius chulae</name>
    <name type="common">yellowstripe goby</name>
    <dbReference type="NCBI Taxonomy" id="88201"/>
    <lineage>
        <taxon>Eukaryota</taxon>
        <taxon>Metazoa</taxon>
        <taxon>Chordata</taxon>
        <taxon>Craniata</taxon>
        <taxon>Vertebrata</taxon>
        <taxon>Euteleostomi</taxon>
        <taxon>Actinopterygii</taxon>
        <taxon>Neopterygii</taxon>
        <taxon>Teleostei</taxon>
        <taxon>Neoteleostei</taxon>
        <taxon>Acanthomorphata</taxon>
        <taxon>Gobiaria</taxon>
        <taxon>Gobiiformes</taxon>
        <taxon>Gobioidei</taxon>
        <taxon>Gobiidae</taxon>
        <taxon>Gobionellinae</taxon>
        <taxon>Mugilogobius</taxon>
    </lineage>
</organism>
<dbReference type="AlphaFoldDB" id="A0AAW0NAF9"/>
<name>A0AAW0NAF9_9GOBI</name>
<sequence length="110" mass="12221">MKSCLRCGVLYYREQALEVCGVMKYVKDSSSFRSVAITSRLTKTLDRLVLGHLEDVVIFLLAALVGAPQGSVLGPLYILDFRNPTDNCVLQKFSDDSASNSSRMAQRKED</sequence>
<proteinExistence type="predicted"/>
<evidence type="ECO:0000313" key="1">
    <source>
        <dbReference type="EMBL" id="KAK7889162.1"/>
    </source>
</evidence>